<dbReference type="InterPro" id="IPR039425">
    <property type="entry name" value="RNA_pol_sigma-70-like"/>
</dbReference>
<feature type="domain" description="RNA polymerase sigma-70 region 2" evidence="5">
    <location>
        <begin position="27"/>
        <end position="89"/>
    </location>
</feature>
<dbReference type="CDD" id="cd06171">
    <property type="entry name" value="Sigma70_r4"/>
    <property type="match status" value="1"/>
</dbReference>
<dbReference type="InterPro" id="IPR014284">
    <property type="entry name" value="RNA_pol_sigma-70_dom"/>
</dbReference>
<evidence type="ECO:0000256" key="3">
    <source>
        <dbReference type="ARBA" id="ARBA00023082"/>
    </source>
</evidence>
<evidence type="ECO:0000313" key="7">
    <source>
        <dbReference type="EMBL" id="TSH98616.1"/>
    </source>
</evidence>
<evidence type="ECO:0000256" key="4">
    <source>
        <dbReference type="ARBA" id="ARBA00023163"/>
    </source>
</evidence>
<reference evidence="7 8" key="1">
    <citation type="submission" date="2019-07" db="EMBL/GenBank/DDBJ databases">
        <title>Qingshengfaniella alkalisoli gen. nov., sp. nov., isolated from saline soil.</title>
        <authorList>
            <person name="Xu L."/>
            <person name="Huang X.-X."/>
            <person name="Sun J.-Q."/>
        </authorList>
    </citation>
    <scope>NUCLEOTIDE SEQUENCE [LARGE SCALE GENOMIC DNA]</scope>
    <source>
        <strain evidence="7 8">DSM 27279</strain>
    </source>
</reference>
<dbReference type="OrthoDB" id="8654550at2"/>
<dbReference type="SUPFAM" id="SSF88946">
    <property type="entry name" value="Sigma2 domain of RNA polymerase sigma factors"/>
    <property type="match status" value="1"/>
</dbReference>
<dbReference type="Pfam" id="PF04542">
    <property type="entry name" value="Sigma70_r2"/>
    <property type="match status" value="1"/>
</dbReference>
<organism evidence="7 8">
    <name type="scientific">Verticiella sediminum</name>
    <dbReference type="NCBI Taxonomy" id="1247510"/>
    <lineage>
        <taxon>Bacteria</taxon>
        <taxon>Pseudomonadati</taxon>
        <taxon>Pseudomonadota</taxon>
        <taxon>Betaproteobacteria</taxon>
        <taxon>Burkholderiales</taxon>
        <taxon>Alcaligenaceae</taxon>
        <taxon>Verticiella</taxon>
    </lineage>
</organism>
<keyword evidence="2" id="KW-0805">Transcription regulation</keyword>
<dbReference type="GO" id="GO:0003677">
    <property type="term" value="F:DNA binding"/>
    <property type="evidence" value="ECO:0007669"/>
    <property type="project" value="InterPro"/>
</dbReference>
<evidence type="ECO:0000256" key="1">
    <source>
        <dbReference type="ARBA" id="ARBA00010641"/>
    </source>
</evidence>
<accession>A0A556B0A8</accession>
<dbReference type="Gene3D" id="1.10.10.10">
    <property type="entry name" value="Winged helix-like DNA-binding domain superfamily/Winged helix DNA-binding domain"/>
    <property type="match status" value="1"/>
</dbReference>
<dbReference type="NCBIfam" id="TIGR02937">
    <property type="entry name" value="sigma70-ECF"/>
    <property type="match status" value="1"/>
</dbReference>
<dbReference type="EMBL" id="VLTJ01000004">
    <property type="protein sequence ID" value="TSH98616.1"/>
    <property type="molecule type" value="Genomic_DNA"/>
</dbReference>
<dbReference type="PANTHER" id="PTHR43133:SF63">
    <property type="entry name" value="RNA POLYMERASE SIGMA FACTOR FECI-RELATED"/>
    <property type="match status" value="1"/>
</dbReference>
<dbReference type="InterPro" id="IPR007627">
    <property type="entry name" value="RNA_pol_sigma70_r2"/>
</dbReference>
<keyword evidence="8" id="KW-1185">Reference proteome</keyword>
<comment type="caution">
    <text evidence="7">The sequence shown here is derived from an EMBL/GenBank/DDBJ whole genome shotgun (WGS) entry which is preliminary data.</text>
</comment>
<sequence length="178" mass="19507">MRRPIPELAVSLPSSAALRNAESLYNHHGWLRGWLARRLDNAFDAGDLAQDTFVRILCAPAAAAEVREPRAYLATIARRLLLNHQRRASLERAYAEQLALMPSVEVPSAEQQVAILQTLQALDTMLAGLPPKVRAVFVLSQIEGLTYAAIADELGVGLRSVKRYAAQALVQCALLEGR</sequence>
<evidence type="ECO:0000313" key="8">
    <source>
        <dbReference type="Proteomes" id="UP000318405"/>
    </source>
</evidence>
<dbReference type="PANTHER" id="PTHR43133">
    <property type="entry name" value="RNA POLYMERASE ECF-TYPE SIGMA FACTO"/>
    <property type="match status" value="1"/>
</dbReference>
<proteinExistence type="inferred from homology"/>
<dbReference type="InterPro" id="IPR013324">
    <property type="entry name" value="RNA_pol_sigma_r3/r4-like"/>
</dbReference>
<dbReference type="Proteomes" id="UP000318405">
    <property type="component" value="Unassembled WGS sequence"/>
</dbReference>
<protein>
    <submittedName>
        <fullName evidence="7">Sigma-70 family RNA polymerase sigma factor</fullName>
    </submittedName>
</protein>
<dbReference type="Pfam" id="PF08281">
    <property type="entry name" value="Sigma70_r4_2"/>
    <property type="match status" value="1"/>
</dbReference>
<gene>
    <name evidence="7" type="ORF">FOZ76_02365</name>
</gene>
<dbReference type="GO" id="GO:0006352">
    <property type="term" value="P:DNA-templated transcription initiation"/>
    <property type="evidence" value="ECO:0007669"/>
    <property type="project" value="InterPro"/>
</dbReference>
<feature type="domain" description="RNA polymerase sigma factor 70 region 4 type 2" evidence="6">
    <location>
        <begin position="120"/>
        <end position="172"/>
    </location>
</feature>
<dbReference type="SUPFAM" id="SSF88659">
    <property type="entry name" value="Sigma3 and sigma4 domains of RNA polymerase sigma factors"/>
    <property type="match status" value="1"/>
</dbReference>
<dbReference type="AlphaFoldDB" id="A0A556B0A8"/>
<dbReference type="InterPro" id="IPR036388">
    <property type="entry name" value="WH-like_DNA-bd_sf"/>
</dbReference>
<keyword evidence="4" id="KW-0804">Transcription</keyword>
<dbReference type="InterPro" id="IPR013249">
    <property type="entry name" value="RNA_pol_sigma70_r4_t2"/>
</dbReference>
<comment type="similarity">
    <text evidence="1">Belongs to the sigma-70 factor family. ECF subfamily.</text>
</comment>
<evidence type="ECO:0000256" key="2">
    <source>
        <dbReference type="ARBA" id="ARBA00023015"/>
    </source>
</evidence>
<dbReference type="Gene3D" id="1.10.1740.10">
    <property type="match status" value="1"/>
</dbReference>
<dbReference type="GO" id="GO:0016987">
    <property type="term" value="F:sigma factor activity"/>
    <property type="evidence" value="ECO:0007669"/>
    <property type="project" value="UniProtKB-KW"/>
</dbReference>
<name>A0A556B0A8_9BURK</name>
<keyword evidence="3" id="KW-0731">Sigma factor</keyword>
<evidence type="ECO:0000259" key="6">
    <source>
        <dbReference type="Pfam" id="PF08281"/>
    </source>
</evidence>
<evidence type="ECO:0000259" key="5">
    <source>
        <dbReference type="Pfam" id="PF04542"/>
    </source>
</evidence>
<dbReference type="InterPro" id="IPR013325">
    <property type="entry name" value="RNA_pol_sigma_r2"/>
</dbReference>